<comment type="caution">
    <text evidence="1">The sequence shown here is derived from an EMBL/GenBank/DDBJ whole genome shotgun (WGS) entry which is preliminary data.</text>
</comment>
<dbReference type="OrthoDB" id="1134537at2"/>
<evidence type="ECO:0000313" key="1">
    <source>
        <dbReference type="EMBL" id="RXJ52169.1"/>
    </source>
</evidence>
<keyword evidence="2" id="KW-1185">Reference proteome</keyword>
<accession>A0A4Q0XJ67</accession>
<evidence type="ECO:0000313" key="2">
    <source>
        <dbReference type="Proteomes" id="UP000289792"/>
    </source>
</evidence>
<dbReference type="Proteomes" id="UP000289792">
    <property type="component" value="Unassembled WGS sequence"/>
</dbReference>
<sequence length="180" mass="20837">MKTLVLTCMFCCSLLDLFAQEDIKSSGLYYKISVAATLTNNEEYTIGNNEGHTFIEVNGLFLNNSLGYQFDGRSSIDVNIEYDYYLRQELNFLPVHLGFNYNILDFDDVLFIRGGYGKFIKAGESFEKGTMYKVGIGYRAFDENFKNSWLIGLDFNRKRFGYKQQEKLSSVSLFLEFMVF</sequence>
<evidence type="ECO:0008006" key="3">
    <source>
        <dbReference type="Google" id="ProtNLM"/>
    </source>
</evidence>
<organism evidence="1 2">
    <name type="scientific">Gelidibacter gilvus</name>
    <dbReference type="NCBI Taxonomy" id="59602"/>
    <lineage>
        <taxon>Bacteria</taxon>
        <taxon>Pseudomonadati</taxon>
        <taxon>Bacteroidota</taxon>
        <taxon>Flavobacteriia</taxon>
        <taxon>Flavobacteriales</taxon>
        <taxon>Flavobacteriaceae</taxon>
        <taxon>Gelidibacter</taxon>
    </lineage>
</organism>
<dbReference type="RefSeq" id="WP_129015305.1">
    <property type="nucleotide sequence ID" value="NZ_SDDZ01000001.1"/>
</dbReference>
<proteinExistence type="predicted"/>
<name>A0A4Q0XJ67_9FLAO</name>
<gene>
    <name evidence="1" type="ORF">ESZ48_00235</name>
</gene>
<reference evidence="1 2" key="1">
    <citation type="submission" date="2019-01" db="EMBL/GenBank/DDBJ databases">
        <title>Genome sequence of the Antarctic species Gelidibacter gilvus ACAM 158(T).</title>
        <authorList>
            <person name="Bowman J.P."/>
        </authorList>
    </citation>
    <scope>NUCLEOTIDE SEQUENCE [LARGE SCALE GENOMIC DNA]</scope>
    <source>
        <strain evidence="1 2">IC158</strain>
    </source>
</reference>
<dbReference type="EMBL" id="SDDZ01000001">
    <property type="protein sequence ID" value="RXJ52169.1"/>
    <property type="molecule type" value="Genomic_DNA"/>
</dbReference>
<dbReference type="AlphaFoldDB" id="A0A4Q0XJ67"/>
<protein>
    <recommendedName>
        <fullName evidence="3">Outer membrane protein beta-barrel domain-containing protein</fullName>
    </recommendedName>
</protein>